<keyword evidence="2 3" id="KW-0663">Pyridoxal phosphate</keyword>
<reference evidence="5" key="1">
    <citation type="submission" date="2022-11" db="UniProtKB">
        <authorList>
            <consortium name="EnsemblMetazoa"/>
        </authorList>
    </citation>
    <scope>IDENTIFICATION</scope>
</reference>
<dbReference type="GO" id="GO:0005739">
    <property type="term" value="C:mitochondrion"/>
    <property type="evidence" value="ECO:0007669"/>
    <property type="project" value="TreeGrafter"/>
</dbReference>
<dbReference type="InterPro" id="IPR049704">
    <property type="entry name" value="Aminotrans_3_PPA_site"/>
</dbReference>
<name>A0A914ACN5_PATMI</name>
<dbReference type="Gene3D" id="3.40.640.10">
    <property type="entry name" value="Type I PLP-dependent aspartate aminotransferase-like (Major domain)"/>
    <property type="match status" value="1"/>
</dbReference>
<dbReference type="PANTHER" id="PTHR45688:SF13">
    <property type="entry name" value="ALANINE--GLYOXYLATE AMINOTRANSFERASE 2-LIKE"/>
    <property type="match status" value="1"/>
</dbReference>
<evidence type="ECO:0000313" key="6">
    <source>
        <dbReference type="Proteomes" id="UP000887568"/>
    </source>
</evidence>
<comment type="similarity">
    <text evidence="1 3">Belongs to the class-III pyridoxal-phosphate-dependent aminotransferase family.</text>
</comment>
<accession>A0A914ACN5</accession>
<dbReference type="InterPro" id="IPR015422">
    <property type="entry name" value="PyrdxlP-dep_Trfase_small"/>
</dbReference>
<dbReference type="Gene3D" id="3.90.1150.10">
    <property type="entry name" value="Aspartate Aminotransferase, domain 1"/>
    <property type="match status" value="1"/>
</dbReference>
<dbReference type="GeneID" id="119731894"/>
<dbReference type="InterPro" id="IPR015421">
    <property type="entry name" value="PyrdxlP-dep_Trfase_major"/>
</dbReference>
<feature type="compositionally biased region" description="Polar residues" evidence="4">
    <location>
        <begin position="478"/>
        <end position="490"/>
    </location>
</feature>
<dbReference type="RefSeq" id="XP_038061109.1">
    <property type="nucleotide sequence ID" value="XM_038205181.1"/>
</dbReference>
<evidence type="ECO:0000256" key="4">
    <source>
        <dbReference type="SAM" id="MobiDB-lite"/>
    </source>
</evidence>
<dbReference type="GO" id="GO:0008483">
    <property type="term" value="F:transaminase activity"/>
    <property type="evidence" value="ECO:0007669"/>
    <property type="project" value="InterPro"/>
</dbReference>
<dbReference type="GO" id="GO:0030170">
    <property type="term" value="F:pyridoxal phosphate binding"/>
    <property type="evidence" value="ECO:0007669"/>
    <property type="project" value="InterPro"/>
</dbReference>
<proteinExistence type="inferred from homology"/>
<dbReference type="EnsemblMetazoa" id="XM_038205181.1">
    <property type="protein sequence ID" value="XP_038061109.1"/>
    <property type="gene ID" value="LOC119731894"/>
</dbReference>
<evidence type="ECO:0000256" key="1">
    <source>
        <dbReference type="ARBA" id="ARBA00008954"/>
    </source>
</evidence>
<dbReference type="AlphaFoldDB" id="A0A914ACN5"/>
<protein>
    <submittedName>
        <fullName evidence="5">Uncharacterized protein</fullName>
    </submittedName>
</protein>
<keyword evidence="6" id="KW-1185">Reference proteome</keyword>
<feature type="compositionally biased region" description="Basic residues" evidence="4">
    <location>
        <begin position="514"/>
        <end position="523"/>
    </location>
</feature>
<dbReference type="InterPro" id="IPR005814">
    <property type="entry name" value="Aminotrans_3"/>
</dbReference>
<evidence type="ECO:0000256" key="3">
    <source>
        <dbReference type="RuleBase" id="RU003560"/>
    </source>
</evidence>
<dbReference type="Proteomes" id="UP000887568">
    <property type="component" value="Unplaced"/>
</dbReference>
<organism evidence="5 6">
    <name type="scientific">Patiria miniata</name>
    <name type="common">Bat star</name>
    <name type="synonym">Asterina miniata</name>
    <dbReference type="NCBI Taxonomy" id="46514"/>
    <lineage>
        <taxon>Eukaryota</taxon>
        <taxon>Metazoa</taxon>
        <taxon>Echinodermata</taxon>
        <taxon>Eleutherozoa</taxon>
        <taxon>Asterozoa</taxon>
        <taxon>Asteroidea</taxon>
        <taxon>Valvatacea</taxon>
        <taxon>Valvatida</taxon>
        <taxon>Asterinidae</taxon>
        <taxon>Patiria</taxon>
    </lineage>
</organism>
<evidence type="ECO:0000313" key="5">
    <source>
        <dbReference type="EnsemblMetazoa" id="XP_038061109.1"/>
    </source>
</evidence>
<dbReference type="CDD" id="cd00610">
    <property type="entry name" value="OAT_like"/>
    <property type="match status" value="1"/>
</dbReference>
<sequence>MEMLPKEKTLELRRKHIGEACRLWYPTRPLKIVRAKGQHMYDEQGNAYLDCINNVCHVGHSHPRVVQAAAEQMAILNTNSRFLHDTLVQYAERLTRTMPEKLSVCFLVNSGSEANDLAIQLAQKYTGHKDVITLDHAYHGHLQNVLAISPYKHKLLGKDAKKKWVHVVPPPDMFRGEHCKAENPGEAFANDVKVTIDKAHAGGRKIAAFFAESLQSCGGQLVYPPGYFRNVFRHVHQAGGVCVADEVQIGFGRVGKHWWGFQTQGSDIVPDIVTMGKPMGNGHPIAAVVTTPEIAASMGRGGYQYFNTYGGNPVSCAVGMAVMDIIEDEHLRENATLVGDFLRKELLELKQRFKIIGDVRGMGLFIGIELVQDRATQEPAANEATYIVEFLREKFILISTEGPFCNVLKFKPPMCFSMEDACNLLARLSEALQELESFSVEELEAVAKSKQLPVHRQSAKPLLLPVVDVDEDDLISGPSKSNDSPTTLSEDSGLDLSPSREIEDVNDLNANISRPKKRQKIDL</sequence>
<dbReference type="SUPFAM" id="SSF53383">
    <property type="entry name" value="PLP-dependent transferases"/>
    <property type="match status" value="1"/>
</dbReference>
<dbReference type="PROSITE" id="PS00600">
    <property type="entry name" value="AA_TRANSFER_CLASS_3"/>
    <property type="match status" value="1"/>
</dbReference>
<dbReference type="OrthoDB" id="10261433at2759"/>
<dbReference type="Pfam" id="PF00202">
    <property type="entry name" value="Aminotran_3"/>
    <property type="match status" value="1"/>
</dbReference>
<dbReference type="InterPro" id="IPR015424">
    <property type="entry name" value="PyrdxlP-dep_Trfase"/>
</dbReference>
<dbReference type="OMA" id="GAIETMK"/>
<evidence type="ECO:0000256" key="2">
    <source>
        <dbReference type="ARBA" id="ARBA00022898"/>
    </source>
</evidence>
<dbReference type="PANTHER" id="PTHR45688">
    <property type="match status" value="1"/>
</dbReference>
<feature type="region of interest" description="Disordered" evidence="4">
    <location>
        <begin position="474"/>
        <end position="523"/>
    </location>
</feature>